<dbReference type="GO" id="GO:0004066">
    <property type="term" value="F:asparagine synthase (glutamine-hydrolyzing) activity"/>
    <property type="evidence" value="ECO:0007669"/>
    <property type="project" value="InterPro"/>
</dbReference>
<keyword evidence="7" id="KW-0131">Cell cycle</keyword>
<accession>A0A830CXM3</accession>
<dbReference type="Pfam" id="PF00069">
    <property type="entry name" value="Pkinase"/>
    <property type="match status" value="1"/>
</dbReference>
<dbReference type="InterPro" id="IPR014729">
    <property type="entry name" value="Rossmann-like_a/b/a_fold"/>
</dbReference>
<dbReference type="GO" id="GO:0016887">
    <property type="term" value="F:ATP hydrolysis activity"/>
    <property type="evidence" value="ECO:0007669"/>
    <property type="project" value="InterPro"/>
</dbReference>
<keyword evidence="5" id="KW-0472">Membrane</keyword>
<feature type="region of interest" description="Disordered" evidence="4">
    <location>
        <begin position="1249"/>
        <end position="1268"/>
    </location>
</feature>
<dbReference type="Gene3D" id="1.10.510.10">
    <property type="entry name" value="Transferase(Phosphotransferase) domain 1"/>
    <property type="match status" value="1"/>
</dbReference>
<dbReference type="Pfam" id="PF00733">
    <property type="entry name" value="Asn_synthase"/>
    <property type="match status" value="1"/>
</dbReference>
<dbReference type="InterPro" id="IPR011009">
    <property type="entry name" value="Kinase-like_dom_sf"/>
</dbReference>
<dbReference type="OrthoDB" id="10252281at2759"/>
<dbReference type="InterPro" id="IPR003959">
    <property type="entry name" value="ATPase_AAA_core"/>
</dbReference>
<sequence length="1313" mass="145323">MGIRPPLLRRGWGLPTLSGDGDRGKYRIVSFCRGGYGDENNFPPPAGTSGYESGIRMGAEQLIYPRGRDGDEDDFFKRGRGRGFVACGRIEDGLLVVLVPVRGAKSMVGVWCEFSAVFTSVVLPTPRSVASRVASWGGASLPPARIELATFRLRSERTTTMLRRQVCWVEMCGIALIISGIEVDLSCLIPDFKCPSPQCLSHPVLFSEDDIKAALQRRGPNSLGAHIVNLCSDISHDELKDLTVQYFVQTERVVENGCKSDLNGELRFIGATLQLRGVNPVFQPLTDAFGNVLVYNGEIYGGIDIGRENNDTEVLMQSLGQCCSFISSTYSEENRKSVPELLSRIRGPWALIYWQDSSKTLWFGRDAFGRRSLLVHWPTQHDPRLLLSSVSPPSSTQQHYVGIYSAKLRKHEWTDPELKGLESELGQKVLMALRESDFLGSRGQERYNAPIAVLFSGGLDSMIIAALLHQCIDSEYDVDLLNVSFDGELAPDRISGRAGLKELQKIVPSRRWNLIEIDADLLKLTSETKHVMALINPAKTYMDLNIGIALWLAAGGDGWLYEERGIVDGAKCQRVKYKSMARILLVGSGADEQCAGYGRHRTKFRNTSWLGLHEEMKLDMQRIWKRNLGRDDRCMADNGKEARFPFLDEDVIRTLLDIPLWDIVDLKPAERCCTTTWSERRQLVCPKGQFSSIELLQYVRFGLESFLYQILQALSRNCHSLRVMHRDLEPKNLLVDTKSKIIKLADFGFTRTFDVPLYGPPGTGKTSLVRAVVRECNAHLSVISPHSVHKSHAGESEKILREAFSEAASHAKSGKPSVIFIDEIDALCPRRDSRREQDIRIASQLFLLMDSNKYSSTFGSHVVVVASTNRVDAIDPALRRSGRFDAEVEVSTPNEHERFQILKLYSKKLPLDTNVDLKLIAASCNGYVGADLEALCREAAMSALKKSSDAHHDVNECSITVDDWKQARSVVGPSITRGVTMEIPKVSWDDIGGLKDVKKRLQQAVEWPLKHSAAFSRLGVSPMRGILLHGPPGCSKTTLAKAAACAAQASFFSLSGAELYSMYVGEGEALLRNTFRKARLAAPSIIFFDEADVVAAKRGGSSNGSSTVGERLLSTLLTEMDGLEQAKGILVLAATNRPHAIDAALMRPGRFDLVLYVPPPDLEARYDILRVHTRRMKVDNNINLRQISQETEFFTGAELEGLCKEAGIVALREDITASVVCNRHFEAVMRSLKPALTRREIDSYASFMKNPSMGASSPPETSSDSWRRESKGSKSVLLAAAPVVIVLGSVVLYTVLKGTSFDAEGTAVQLART</sequence>
<evidence type="ECO:0000313" key="7">
    <source>
        <dbReference type="EMBL" id="GFQ05288.1"/>
    </source>
</evidence>
<dbReference type="PROSITE" id="PS00674">
    <property type="entry name" value="AAA"/>
    <property type="match status" value="1"/>
</dbReference>
<dbReference type="InterPro" id="IPR000719">
    <property type="entry name" value="Prot_kinase_dom"/>
</dbReference>
<evidence type="ECO:0000256" key="1">
    <source>
        <dbReference type="ARBA" id="ARBA00006914"/>
    </source>
</evidence>
<dbReference type="Gene3D" id="3.40.50.620">
    <property type="entry name" value="HUPs"/>
    <property type="match status" value="1"/>
</dbReference>
<keyword evidence="8" id="KW-1185">Reference proteome</keyword>
<dbReference type="Gene3D" id="1.10.8.60">
    <property type="match status" value="2"/>
</dbReference>
<keyword evidence="3" id="KW-0067">ATP-binding</keyword>
<dbReference type="Pfam" id="PF00004">
    <property type="entry name" value="AAA"/>
    <property type="match status" value="2"/>
</dbReference>
<dbReference type="EMBL" id="BMAC01001041">
    <property type="protein sequence ID" value="GFQ05288.1"/>
    <property type="molecule type" value="Genomic_DNA"/>
</dbReference>
<gene>
    <name evidence="7" type="ORF">PHJA_002672900</name>
</gene>
<dbReference type="SMART" id="SM00382">
    <property type="entry name" value="AAA"/>
    <property type="match status" value="2"/>
</dbReference>
<protein>
    <submittedName>
        <fullName evidence="7">Cell division control protein 48 homolog b</fullName>
    </submittedName>
</protein>
<dbReference type="InterPro" id="IPR003593">
    <property type="entry name" value="AAA+_ATPase"/>
</dbReference>
<dbReference type="InterPro" id="IPR001962">
    <property type="entry name" value="Asn_synthase"/>
</dbReference>
<evidence type="ECO:0000256" key="3">
    <source>
        <dbReference type="ARBA" id="ARBA00022840"/>
    </source>
</evidence>
<dbReference type="Pfam" id="PF13537">
    <property type="entry name" value="GATase_7"/>
    <property type="match status" value="1"/>
</dbReference>
<dbReference type="InterPro" id="IPR041569">
    <property type="entry name" value="AAA_lid_3"/>
</dbReference>
<proteinExistence type="inferred from homology"/>
<dbReference type="GO" id="GO:0006529">
    <property type="term" value="P:asparagine biosynthetic process"/>
    <property type="evidence" value="ECO:0007669"/>
    <property type="project" value="InterPro"/>
</dbReference>
<evidence type="ECO:0000256" key="5">
    <source>
        <dbReference type="SAM" id="Phobius"/>
    </source>
</evidence>
<dbReference type="InterPro" id="IPR017932">
    <property type="entry name" value="GATase_2_dom"/>
</dbReference>
<keyword evidence="7" id="KW-0132">Cell division</keyword>
<dbReference type="FunFam" id="3.40.50.300:FF:001107">
    <property type="entry name" value="Cell division control protein 48-B-like protein"/>
    <property type="match status" value="1"/>
</dbReference>
<dbReference type="Gene3D" id="3.40.50.300">
    <property type="entry name" value="P-loop containing nucleotide triphosphate hydrolases"/>
    <property type="match status" value="2"/>
</dbReference>
<dbReference type="Pfam" id="PF17862">
    <property type="entry name" value="AAA_lid_3"/>
    <property type="match status" value="2"/>
</dbReference>
<dbReference type="Gene3D" id="3.60.20.10">
    <property type="entry name" value="Glutamine Phosphoribosylpyrophosphate, subunit 1, domain 1"/>
    <property type="match status" value="1"/>
</dbReference>
<dbReference type="InterPro" id="IPR027417">
    <property type="entry name" value="P-loop_NTPase"/>
</dbReference>
<dbReference type="SUPFAM" id="SSF52540">
    <property type="entry name" value="P-loop containing nucleoside triphosphate hydrolases"/>
    <property type="match status" value="2"/>
</dbReference>
<dbReference type="InterPro" id="IPR029055">
    <property type="entry name" value="Ntn_hydrolases_N"/>
</dbReference>
<evidence type="ECO:0000256" key="4">
    <source>
        <dbReference type="SAM" id="MobiDB-lite"/>
    </source>
</evidence>
<reference evidence="7" key="1">
    <citation type="submission" date="2020-07" db="EMBL/GenBank/DDBJ databases">
        <title>Ethylene signaling mediates host invasion by parasitic plants.</title>
        <authorList>
            <person name="Yoshida S."/>
        </authorList>
    </citation>
    <scope>NUCLEOTIDE SEQUENCE</scope>
    <source>
        <strain evidence="7">Okayama</strain>
    </source>
</reference>
<name>A0A830CXM3_9LAMI</name>
<dbReference type="PROSITE" id="PS51278">
    <property type="entry name" value="GATASE_TYPE_2"/>
    <property type="match status" value="1"/>
</dbReference>
<dbReference type="SUPFAM" id="SSF52402">
    <property type="entry name" value="Adenine nucleotide alpha hydrolases-like"/>
    <property type="match status" value="1"/>
</dbReference>
<evidence type="ECO:0000259" key="6">
    <source>
        <dbReference type="PROSITE" id="PS51278"/>
    </source>
</evidence>
<organism evidence="7 8">
    <name type="scientific">Phtheirospermum japonicum</name>
    <dbReference type="NCBI Taxonomy" id="374723"/>
    <lineage>
        <taxon>Eukaryota</taxon>
        <taxon>Viridiplantae</taxon>
        <taxon>Streptophyta</taxon>
        <taxon>Embryophyta</taxon>
        <taxon>Tracheophyta</taxon>
        <taxon>Spermatophyta</taxon>
        <taxon>Magnoliopsida</taxon>
        <taxon>eudicotyledons</taxon>
        <taxon>Gunneridae</taxon>
        <taxon>Pentapetalae</taxon>
        <taxon>asterids</taxon>
        <taxon>lamiids</taxon>
        <taxon>Lamiales</taxon>
        <taxon>Orobanchaceae</taxon>
        <taxon>Orobanchaceae incertae sedis</taxon>
        <taxon>Phtheirospermum</taxon>
    </lineage>
</organism>
<dbReference type="SUPFAM" id="SSF56112">
    <property type="entry name" value="Protein kinase-like (PK-like)"/>
    <property type="match status" value="1"/>
</dbReference>
<dbReference type="GO" id="GO:0004672">
    <property type="term" value="F:protein kinase activity"/>
    <property type="evidence" value="ECO:0007669"/>
    <property type="project" value="InterPro"/>
</dbReference>
<feature type="compositionally biased region" description="Polar residues" evidence="4">
    <location>
        <begin position="1253"/>
        <end position="1264"/>
    </location>
</feature>
<dbReference type="PANTHER" id="PTHR23077:SF117">
    <property type="entry name" value="AAA+ ATPASE DOMAIN-CONTAINING PROTEIN"/>
    <property type="match status" value="1"/>
</dbReference>
<dbReference type="InterPro" id="IPR003960">
    <property type="entry name" value="ATPase_AAA_CS"/>
</dbReference>
<dbReference type="GO" id="GO:0005524">
    <property type="term" value="F:ATP binding"/>
    <property type="evidence" value="ECO:0007669"/>
    <property type="project" value="UniProtKB-KW"/>
</dbReference>
<feature type="transmembrane region" description="Helical" evidence="5">
    <location>
        <begin position="1276"/>
        <end position="1296"/>
    </location>
</feature>
<evidence type="ECO:0000256" key="2">
    <source>
        <dbReference type="ARBA" id="ARBA00022741"/>
    </source>
</evidence>
<dbReference type="CDD" id="cd01991">
    <property type="entry name" value="Asn_synthase_B_C"/>
    <property type="match status" value="1"/>
</dbReference>
<dbReference type="InterPro" id="IPR050168">
    <property type="entry name" value="AAA_ATPase_domain"/>
</dbReference>
<dbReference type="SUPFAM" id="SSF56235">
    <property type="entry name" value="N-terminal nucleophile aminohydrolases (Ntn hydrolases)"/>
    <property type="match status" value="1"/>
</dbReference>
<keyword evidence="2" id="KW-0547">Nucleotide-binding</keyword>
<evidence type="ECO:0000313" key="8">
    <source>
        <dbReference type="Proteomes" id="UP000653305"/>
    </source>
</evidence>
<dbReference type="GO" id="GO:0051301">
    <property type="term" value="P:cell division"/>
    <property type="evidence" value="ECO:0007669"/>
    <property type="project" value="UniProtKB-KW"/>
</dbReference>
<feature type="domain" description="Glutamine amidotransferase type-2" evidence="6">
    <location>
        <begin position="172"/>
        <end position="555"/>
    </location>
</feature>
<keyword evidence="5" id="KW-0812">Transmembrane</keyword>
<keyword evidence="5" id="KW-1133">Transmembrane helix</keyword>
<comment type="caution">
    <text evidence="7">The sequence shown here is derived from an EMBL/GenBank/DDBJ whole genome shotgun (WGS) entry which is preliminary data.</text>
</comment>
<dbReference type="PANTHER" id="PTHR23077">
    <property type="entry name" value="AAA-FAMILY ATPASE"/>
    <property type="match status" value="1"/>
</dbReference>
<dbReference type="Proteomes" id="UP000653305">
    <property type="component" value="Unassembled WGS sequence"/>
</dbReference>
<dbReference type="FunFam" id="1.10.8.60:FF:000038">
    <property type="entry name" value="spermatogenesis-associated protein 5-like protein 1"/>
    <property type="match status" value="1"/>
</dbReference>
<dbReference type="CDD" id="cd19511">
    <property type="entry name" value="RecA-like_CDC48_r2-like"/>
    <property type="match status" value="1"/>
</dbReference>
<comment type="similarity">
    <text evidence="1">Belongs to the AAA ATPase family.</text>
</comment>